<reference evidence="1 2" key="1">
    <citation type="submission" date="2024-11" db="EMBL/GenBank/DDBJ databases">
        <title>Chromosome-level genome assembly of the freshwater bivalve Anodonta woodiana.</title>
        <authorList>
            <person name="Chen X."/>
        </authorList>
    </citation>
    <scope>NUCLEOTIDE SEQUENCE [LARGE SCALE GENOMIC DNA]</scope>
    <source>
        <strain evidence="1">MN2024</strain>
        <tissue evidence="1">Gills</tissue>
    </source>
</reference>
<name>A0ABD3XAD8_SINWO</name>
<comment type="caution">
    <text evidence="1">The sequence shown here is derived from an EMBL/GenBank/DDBJ whole genome shotgun (WGS) entry which is preliminary data.</text>
</comment>
<accession>A0ABD3XAD8</accession>
<evidence type="ECO:0000313" key="1">
    <source>
        <dbReference type="EMBL" id="KAL3881833.1"/>
    </source>
</evidence>
<protein>
    <submittedName>
        <fullName evidence="1">Uncharacterized protein</fullName>
    </submittedName>
</protein>
<keyword evidence="2" id="KW-1185">Reference proteome</keyword>
<dbReference type="Proteomes" id="UP001634394">
    <property type="component" value="Unassembled WGS sequence"/>
</dbReference>
<dbReference type="AlphaFoldDB" id="A0ABD3XAD8"/>
<gene>
    <name evidence="1" type="ORF">ACJMK2_028225</name>
</gene>
<sequence length="116" mass="14074">MRRKKYQRSDQNNPEMEWRNFRAGEKEVAQPVVAKKRKRLLKKRAFESIMPNLVERIKLYTLQRMSEEMSQKKREKYIATRVTKRIRRKKCNVNSNVSQAESTKHLLRRESAGFYK</sequence>
<dbReference type="EMBL" id="JBJQND010000003">
    <property type="protein sequence ID" value="KAL3881833.1"/>
    <property type="molecule type" value="Genomic_DNA"/>
</dbReference>
<evidence type="ECO:0000313" key="2">
    <source>
        <dbReference type="Proteomes" id="UP001634394"/>
    </source>
</evidence>
<proteinExistence type="predicted"/>
<organism evidence="1 2">
    <name type="scientific">Sinanodonta woodiana</name>
    <name type="common">Chinese pond mussel</name>
    <name type="synonym">Anodonta woodiana</name>
    <dbReference type="NCBI Taxonomy" id="1069815"/>
    <lineage>
        <taxon>Eukaryota</taxon>
        <taxon>Metazoa</taxon>
        <taxon>Spiralia</taxon>
        <taxon>Lophotrochozoa</taxon>
        <taxon>Mollusca</taxon>
        <taxon>Bivalvia</taxon>
        <taxon>Autobranchia</taxon>
        <taxon>Heteroconchia</taxon>
        <taxon>Palaeoheterodonta</taxon>
        <taxon>Unionida</taxon>
        <taxon>Unionoidea</taxon>
        <taxon>Unionidae</taxon>
        <taxon>Unioninae</taxon>
        <taxon>Sinanodonta</taxon>
    </lineage>
</organism>